<organism evidence="1">
    <name type="scientific">Babesia bovis</name>
    <dbReference type="NCBI Taxonomy" id="5865"/>
    <lineage>
        <taxon>Eukaryota</taxon>
        <taxon>Sar</taxon>
        <taxon>Alveolata</taxon>
        <taxon>Apicomplexa</taxon>
        <taxon>Aconoidasida</taxon>
        <taxon>Piroplasmida</taxon>
        <taxon>Babesiidae</taxon>
        <taxon>Babesia</taxon>
    </lineage>
</organism>
<dbReference type="EMBL" id="AK441823">
    <property type="protein sequence ID" value="BAN65617.1"/>
    <property type="molecule type" value="mRNA"/>
</dbReference>
<dbReference type="AlphaFoldDB" id="S6BNB8"/>
<protein>
    <submittedName>
        <fullName evidence="1">Uncharacterized protein</fullName>
    </submittedName>
</protein>
<proteinExistence type="evidence at transcript level"/>
<evidence type="ECO:0000313" key="1">
    <source>
        <dbReference type="EMBL" id="BAN65617.1"/>
    </source>
</evidence>
<reference evidence="1" key="1">
    <citation type="journal article" date="2014" name="BMC Genomics">
        <title>The Babesia bovis gene and promoter model: an update from full-length EST analysis.</title>
        <authorList>
            <person name="Yamagishi J."/>
            <person name="Wakaguri H."/>
            <person name="Yokoyama N."/>
            <person name="Yamashita R."/>
            <person name="Suzuki Y."/>
            <person name="Xuan X."/>
            <person name="Igarashi I."/>
        </authorList>
    </citation>
    <scope>NUCLEOTIDE SEQUENCE</scope>
    <source>
        <strain evidence="1">Texas</strain>
    </source>
</reference>
<name>S6BNB8_BABBO</name>
<accession>S6BNB8</accession>
<sequence length="69" mass="8356">MVIPCLFVENLLDRYEMVTHSLYKSDTTQFFYVNGKLALHSFVQLHCIYSRAYMLRHHHMLNHAYYIKC</sequence>